<evidence type="ECO:0008006" key="2">
    <source>
        <dbReference type="Google" id="ProtNLM"/>
    </source>
</evidence>
<evidence type="ECO:0000313" key="1">
    <source>
        <dbReference type="EMBL" id="KKM97545.1"/>
    </source>
</evidence>
<gene>
    <name evidence="1" type="ORF">LCGC14_1166920</name>
</gene>
<reference evidence="1" key="1">
    <citation type="journal article" date="2015" name="Nature">
        <title>Complex archaea that bridge the gap between prokaryotes and eukaryotes.</title>
        <authorList>
            <person name="Spang A."/>
            <person name="Saw J.H."/>
            <person name="Jorgensen S.L."/>
            <person name="Zaremba-Niedzwiedzka K."/>
            <person name="Martijn J."/>
            <person name="Lind A.E."/>
            <person name="van Eijk R."/>
            <person name="Schleper C."/>
            <person name="Guy L."/>
            <person name="Ettema T.J."/>
        </authorList>
    </citation>
    <scope>NUCLEOTIDE SEQUENCE</scope>
</reference>
<organism evidence="1">
    <name type="scientific">marine sediment metagenome</name>
    <dbReference type="NCBI Taxonomy" id="412755"/>
    <lineage>
        <taxon>unclassified sequences</taxon>
        <taxon>metagenomes</taxon>
        <taxon>ecological metagenomes</taxon>
    </lineage>
</organism>
<protein>
    <recommendedName>
        <fullName evidence="2">ATP-cone domain-containing protein</fullName>
    </recommendedName>
</protein>
<dbReference type="AlphaFoldDB" id="A0A0F9P929"/>
<accession>A0A0F9P929</accession>
<name>A0A0F9P929_9ZZZZ</name>
<comment type="caution">
    <text evidence="1">The sequence shown here is derived from an EMBL/GenBank/DDBJ whole genome shotgun (WGS) entry which is preliminary data.</text>
</comment>
<sequence>MTIESSTKDRKNRDFTKFLPLVRTRKGEYVFNPEFIYQSLRRETEISKEDAKTITEQVVRFLIGANLRLITAPLIREVVNVHLLKLGFEKARLQYTRIGLPFYDLKQLFAAIKEKGFWQVIVKIIKWIISEFKAVGDLIKSYN</sequence>
<proteinExistence type="predicted"/>
<dbReference type="EMBL" id="LAZR01005735">
    <property type="protein sequence ID" value="KKM97545.1"/>
    <property type="molecule type" value="Genomic_DNA"/>
</dbReference>